<dbReference type="Proteomes" id="UP001181086">
    <property type="component" value="Unassembled WGS sequence"/>
</dbReference>
<name>A0A4R4I1B5_9BACT</name>
<reference evidence="4" key="2">
    <citation type="submission" date="2023-10" db="EMBL/GenBank/DDBJ databases">
        <title>Genome of Potential pathogenic bacteria in Crohn's disease.</title>
        <authorList>
            <person name="Rodriguez-Palacios A."/>
        </authorList>
    </citation>
    <scope>NUCLEOTIDE SEQUENCE</scope>
    <source>
        <strain evidence="4">CavFT-hAR62</strain>
    </source>
</reference>
<protein>
    <submittedName>
        <fullName evidence="4">Alpha/beta fold hydrolase</fullName>
    </submittedName>
    <submittedName>
        <fullName evidence="3">Alpha/beta hydrolase</fullName>
    </submittedName>
</protein>
<accession>A0A4R4I1B5</accession>
<dbReference type="RefSeq" id="WP_038611879.1">
    <property type="nucleotide sequence ID" value="NZ_BAABYF010000001.1"/>
</dbReference>
<feature type="signal peptide" evidence="1">
    <location>
        <begin position="1"/>
        <end position="20"/>
    </location>
</feature>
<evidence type="ECO:0000313" key="4">
    <source>
        <dbReference type="EMBL" id="MDU0269292.1"/>
    </source>
</evidence>
<dbReference type="PANTHER" id="PTHR42886">
    <property type="entry name" value="RE40534P-RELATED"/>
    <property type="match status" value="1"/>
</dbReference>
<dbReference type="AlphaFoldDB" id="A0A4R4I1B5"/>
<dbReference type="EMBL" id="JAWDEV010000004">
    <property type="protein sequence ID" value="MDU0269292.1"/>
    <property type="molecule type" value="Genomic_DNA"/>
</dbReference>
<evidence type="ECO:0000313" key="3">
    <source>
        <dbReference type="EMBL" id="KAA5382655.1"/>
    </source>
</evidence>
<keyword evidence="3" id="KW-0378">Hydrolase</keyword>
<dbReference type="SUPFAM" id="SSF53474">
    <property type="entry name" value="alpha/beta-Hydrolases"/>
    <property type="match status" value="1"/>
</dbReference>
<comment type="caution">
    <text evidence="3">The sequence shown here is derived from an EMBL/GenBank/DDBJ whole genome shotgun (WGS) entry which is preliminary data.</text>
</comment>
<reference evidence="3 5" key="1">
    <citation type="journal article" date="2019" name="Nat. Med.">
        <title>A library of human gut bacterial isolates paired with longitudinal multiomics data enables mechanistic microbiome research.</title>
        <authorList>
            <person name="Poyet M."/>
            <person name="Groussin M."/>
            <person name="Gibbons S.M."/>
            <person name="Avila-Pacheco J."/>
            <person name="Jiang X."/>
            <person name="Kearney S.M."/>
            <person name="Perrotta A.R."/>
            <person name="Berdy B."/>
            <person name="Zhao S."/>
            <person name="Lieberman T.D."/>
            <person name="Swanson P.K."/>
            <person name="Smith M."/>
            <person name="Roesemann S."/>
            <person name="Alexander J.E."/>
            <person name="Rich S.A."/>
            <person name="Livny J."/>
            <person name="Vlamakis H."/>
            <person name="Clish C."/>
            <person name="Bullock K."/>
            <person name="Deik A."/>
            <person name="Scott J."/>
            <person name="Pierce K.A."/>
            <person name="Xavier R.J."/>
            <person name="Alm E.J."/>
        </authorList>
    </citation>
    <scope>NUCLEOTIDE SEQUENCE [LARGE SCALE GENOMIC DNA]</scope>
    <source>
        <strain evidence="3 5">BIOML-A5</strain>
    </source>
</reference>
<organism evidence="3 5">
    <name type="scientific">Phocaeicola dorei</name>
    <dbReference type="NCBI Taxonomy" id="357276"/>
    <lineage>
        <taxon>Bacteria</taxon>
        <taxon>Pseudomonadati</taxon>
        <taxon>Bacteroidota</taxon>
        <taxon>Bacteroidia</taxon>
        <taxon>Bacteroidales</taxon>
        <taxon>Bacteroidaceae</taxon>
        <taxon>Phocaeicola</taxon>
    </lineage>
</organism>
<keyword evidence="1" id="KW-0732">Signal</keyword>
<dbReference type="PANTHER" id="PTHR42886:SF53">
    <property type="entry name" value="ALPHA_BETA-HYDROLASES SUPERFAMILY PROTEIN"/>
    <property type="match status" value="1"/>
</dbReference>
<evidence type="ECO:0000259" key="2">
    <source>
        <dbReference type="Pfam" id="PF02129"/>
    </source>
</evidence>
<proteinExistence type="predicted"/>
<dbReference type="Proteomes" id="UP000347681">
    <property type="component" value="Unassembled WGS sequence"/>
</dbReference>
<dbReference type="Pfam" id="PF02129">
    <property type="entry name" value="Peptidase_S15"/>
    <property type="match status" value="1"/>
</dbReference>
<dbReference type="InterPro" id="IPR000383">
    <property type="entry name" value="Xaa-Pro-like_dom"/>
</dbReference>
<dbReference type="InterPro" id="IPR029058">
    <property type="entry name" value="AB_hydrolase_fold"/>
</dbReference>
<dbReference type="GO" id="GO:0016787">
    <property type="term" value="F:hydrolase activity"/>
    <property type="evidence" value="ECO:0007669"/>
    <property type="project" value="UniProtKB-KW"/>
</dbReference>
<sequence length="275" mass="30318">MMKRILLGLLCASMSLCAVAQNRVTKVLIPGARGLLAAEVQMPENKGTGKCPITILAHGFGGDKNWQLMKLVSDSLQMHGIASIRFDFNGHGESEGDFKDMTVPNEIEDLKRVVRYALQLDGCNGKIGLLGHSQGGVVVSMTAGEMNDTISAVTLLAPAAVLREDAIRGNTFGVLYNPINPPEYVELPGGRKLGREYILTAFRLPIYETAIRYQGAAFLIHGTGDRVAPYSYSERYKNIWKNSELHLMEEYDHGFSRHIEEIADLASNFLIKHLL</sequence>
<dbReference type="Gene3D" id="3.40.50.1820">
    <property type="entry name" value="alpha/beta hydrolase"/>
    <property type="match status" value="1"/>
</dbReference>
<feature type="chain" id="PRO_5030099385" evidence="1">
    <location>
        <begin position="21"/>
        <end position="275"/>
    </location>
</feature>
<gene>
    <name evidence="3" type="ORF">F2Y61_11915</name>
    <name evidence="4" type="ORF">RVH45_05120</name>
</gene>
<dbReference type="EMBL" id="VVZB01000005">
    <property type="protein sequence ID" value="KAA5382655.1"/>
    <property type="molecule type" value="Genomic_DNA"/>
</dbReference>
<evidence type="ECO:0000256" key="1">
    <source>
        <dbReference type="SAM" id="SignalP"/>
    </source>
</evidence>
<evidence type="ECO:0000313" key="5">
    <source>
        <dbReference type="Proteomes" id="UP000347681"/>
    </source>
</evidence>
<feature type="domain" description="Xaa-Pro dipeptidyl-peptidase-like" evidence="2">
    <location>
        <begin position="36"/>
        <end position="168"/>
    </location>
</feature>